<feature type="transmembrane region" description="Helical" evidence="9">
    <location>
        <begin position="156"/>
        <end position="175"/>
    </location>
</feature>
<feature type="transmembrane region" description="Helical" evidence="9">
    <location>
        <begin position="53"/>
        <end position="69"/>
    </location>
</feature>
<dbReference type="PANTHER" id="PTHR38686:SF1">
    <property type="entry name" value="APOLIPOPROTEIN N-ACYLTRANSFERASE"/>
    <property type="match status" value="1"/>
</dbReference>
<feature type="transmembrane region" description="Helical" evidence="9">
    <location>
        <begin position="187"/>
        <end position="207"/>
    </location>
</feature>
<feature type="transmembrane region" description="Helical" evidence="9">
    <location>
        <begin position="117"/>
        <end position="136"/>
    </location>
</feature>
<dbReference type="AlphaFoldDB" id="A0AA48H1F3"/>
<dbReference type="GO" id="GO:0042158">
    <property type="term" value="P:lipoprotein biosynthetic process"/>
    <property type="evidence" value="ECO:0007669"/>
    <property type="project" value="InterPro"/>
</dbReference>
<dbReference type="Proteomes" id="UP001228113">
    <property type="component" value="Chromosome"/>
</dbReference>
<dbReference type="PROSITE" id="PS50263">
    <property type="entry name" value="CN_HYDROLASE"/>
    <property type="match status" value="1"/>
</dbReference>
<keyword evidence="4" id="KW-0808">Transferase</keyword>
<reference evidence="11" key="1">
    <citation type="journal article" date="2023" name="Int. J. Syst. Evol. Microbiol.">
        <title>Mesoterricola silvestris gen. nov., sp. nov., Mesoterricola sediminis sp. nov., Geothrix oryzae sp. nov., Geothrix edaphica sp. nov., Geothrix rubra sp. nov., and Geothrix limicola sp. nov., six novel members of Acidobacteriota isolated from soils.</title>
        <authorList>
            <person name="Itoh H."/>
            <person name="Sugisawa Y."/>
            <person name="Mise K."/>
            <person name="Xu Z."/>
            <person name="Kuniyasu M."/>
            <person name="Ushijima N."/>
            <person name="Kawano K."/>
            <person name="Kobayashi E."/>
            <person name="Shiratori Y."/>
            <person name="Masuda Y."/>
            <person name="Senoo K."/>
        </authorList>
    </citation>
    <scope>NUCLEOTIDE SEQUENCE</scope>
    <source>
        <strain evidence="11">W786</strain>
    </source>
</reference>
<name>A0AA48H1F3_9BACT</name>
<evidence type="ECO:0000256" key="9">
    <source>
        <dbReference type="SAM" id="Phobius"/>
    </source>
</evidence>
<evidence type="ECO:0000256" key="6">
    <source>
        <dbReference type="ARBA" id="ARBA00022989"/>
    </source>
</evidence>
<dbReference type="SUPFAM" id="SSF56317">
    <property type="entry name" value="Carbon-nitrogen hydrolase"/>
    <property type="match status" value="1"/>
</dbReference>
<feature type="domain" description="CN hydrolase" evidence="10">
    <location>
        <begin position="215"/>
        <end position="461"/>
    </location>
</feature>
<keyword evidence="3" id="KW-1003">Cell membrane</keyword>
<accession>A0AA48H1F3</accession>
<keyword evidence="12" id="KW-1185">Reference proteome</keyword>
<gene>
    <name evidence="11" type="ORF">METESE_31980</name>
</gene>
<dbReference type="InterPro" id="IPR004563">
    <property type="entry name" value="Apolipo_AcylTrfase"/>
</dbReference>
<dbReference type="PANTHER" id="PTHR38686">
    <property type="entry name" value="APOLIPOPROTEIN N-ACYLTRANSFERASE"/>
    <property type="match status" value="1"/>
</dbReference>
<evidence type="ECO:0000259" key="10">
    <source>
        <dbReference type="PROSITE" id="PS50263"/>
    </source>
</evidence>
<dbReference type="InterPro" id="IPR036526">
    <property type="entry name" value="C-N_Hydrolase_sf"/>
</dbReference>
<proteinExistence type="inferred from homology"/>
<dbReference type="RefSeq" id="WP_243329708.1">
    <property type="nucleotide sequence ID" value="NZ_AP027081.1"/>
</dbReference>
<feature type="transmembrane region" description="Helical" evidence="9">
    <location>
        <begin position="81"/>
        <end position="105"/>
    </location>
</feature>
<evidence type="ECO:0000256" key="2">
    <source>
        <dbReference type="ARBA" id="ARBA00010065"/>
    </source>
</evidence>
<comment type="subcellular location">
    <subcellularLocation>
        <location evidence="1">Cell membrane</location>
        <topology evidence="1">Multi-pass membrane protein</topology>
    </subcellularLocation>
</comment>
<sequence length="498" mass="52482">MRGLRDAALVALAYLLANRFPAPSGWGYAEAAGAFLLPAAAFAALGRGRRAGWIFLGFLAGTAGGFHWVPEVMRSKGGLPWAGALGAGFLFWGYEAAGLLAVTLLGRLALRRGPAAGALAAAAGIVLWQAFAFHIYDFSFGASLGGVPWMARGAAFLGTHGLAALLWGLGAWSGFQAAAGAPWRRRLTAPCLLLALLAGLGGAWRLLPRGPEHRLDVVMVQPGYPPGVRLPLMEADMWRRTDAALRAASLPRPERATLVLWPESAVLGRDDRLASDRLREEARRRGVAWLYGTEGGPFNLVRGEAAGRPAFVQAKVLPMPFGERMPGPAPVRAWLDAQLGFYSAEPGDLGPGSSFAFPAPGGLLKAHPLICSEALVETRVARGLALAGGDLLTNHTNDGWFDRSPATDLHAAQVRLRAVETGLPLLRATLTGKSGLFRADGSWELWGGPMTEAAYAFPLAWRPVATPARAPWLVPALLALLGAALAAALVLPARGPAR</sequence>
<keyword evidence="6 9" id="KW-1133">Transmembrane helix</keyword>
<feature type="transmembrane region" description="Helical" evidence="9">
    <location>
        <begin position="29"/>
        <end position="46"/>
    </location>
</feature>
<evidence type="ECO:0000313" key="12">
    <source>
        <dbReference type="Proteomes" id="UP001228113"/>
    </source>
</evidence>
<evidence type="ECO:0000256" key="5">
    <source>
        <dbReference type="ARBA" id="ARBA00022692"/>
    </source>
</evidence>
<dbReference type="InterPro" id="IPR003010">
    <property type="entry name" value="C-N_Hydrolase"/>
</dbReference>
<evidence type="ECO:0000313" key="11">
    <source>
        <dbReference type="EMBL" id="BDU78240.1"/>
    </source>
</evidence>
<dbReference type="Pfam" id="PF00795">
    <property type="entry name" value="CN_hydrolase"/>
    <property type="match status" value="1"/>
</dbReference>
<evidence type="ECO:0000256" key="4">
    <source>
        <dbReference type="ARBA" id="ARBA00022679"/>
    </source>
</evidence>
<comment type="similarity">
    <text evidence="2">Belongs to the CN hydrolase family. Apolipoprotein N-acyltransferase subfamily.</text>
</comment>
<keyword evidence="7 9" id="KW-0472">Membrane</keyword>
<dbReference type="GO" id="GO:0005886">
    <property type="term" value="C:plasma membrane"/>
    <property type="evidence" value="ECO:0007669"/>
    <property type="project" value="UniProtKB-SubCell"/>
</dbReference>
<evidence type="ECO:0000256" key="8">
    <source>
        <dbReference type="ARBA" id="ARBA00023315"/>
    </source>
</evidence>
<dbReference type="Gene3D" id="3.60.110.10">
    <property type="entry name" value="Carbon-nitrogen hydrolase"/>
    <property type="match status" value="1"/>
</dbReference>
<keyword evidence="8" id="KW-0012">Acyltransferase</keyword>
<evidence type="ECO:0000256" key="3">
    <source>
        <dbReference type="ARBA" id="ARBA00022475"/>
    </source>
</evidence>
<feature type="transmembrane region" description="Helical" evidence="9">
    <location>
        <begin position="472"/>
        <end position="491"/>
    </location>
</feature>
<dbReference type="GO" id="GO:0016410">
    <property type="term" value="F:N-acyltransferase activity"/>
    <property type="evidence" value="ECO:0007669"/>
    <property type="project" value="InterPro"/>
</dbReference>
<evidence type="ECO:0000256" key="7">
    <source>
        <dbReference type="ARBA" id="ARBA00023136"/>
    </source>
</evidence>
<protein>
    <recommendedName>
        <fullName evidence="10">CN hydrolase domain-containing protein</fullName>
    </recommendedName>
</protein>
<dbReference type="EMBL" id="AP027081">
    <property type="protein sequence ID" value="BDU78240.1"/>
    <property type="molecule type" value="Genomic_DNA"/>
</dbReference>
<keyword evidence="5 9" id="KW-0812">Transmembrane</keyword>
<evidence type="ECO:0000256" key="1">
    <source>
        <dbReference type="ARBA" id="ARBA00004651"/>
    </source>
</evidence>
<organism evidence="11 12">
    <name type="scientific">Mesoterricola sediminis</name>
    <dbReference type="NCBI Taxonomy" id="2927980"/>
    <lineage>
        <taxon>Bacteria</taxon>
        <taxon>Pseudomonadati</taxon>
        <taxon>Acidobacteriota</taxon>
        <taxon>Holophagae</taxon>
        <taxon>Holophagales</taxon>
        <taxon>Holophagaceae</taxon>
        <taxon>Mesoterricola</taxon>
    </lineage>
</organism>
<dbReference type="KEGG" id="msea:METESE_31980"/>